<comment type="caution">
    <text evidence="2">The sequence shown here is derived from an EMBL/GenBank/DDBJ whole genome shotgun (WGS) entry which is preliminary data.</text>
</comment>
<accession>A0AAW1RTI4</accession>
<evidence type="ECO:0000313" key="3">
    <source>
        <dbReference type="Proteomes" id="UP001438707"/>
    </source>
</evidence>
<dbReference type="EMBL" id="JALJOS010000007">
    <property type="protein sequence ID" value="KAK9836672.1"/>
    <property type="molecule type" value="Genomic_DNA"/>
</dbReference>
<protein>
    <submittedName>
        <fullName evidence="2">Uncharacterized protein</fullName>
    </submittedName>
</protein>
<name>A0AAW1RTI4_9CHLO</name>
<gene>
    <name evidence="2" type="ORF">WJX74_005766</name>
</gene>
<organism evidence="2 3">
    <name type="scientific">Apatococcus lobatus</name>
    <dbReference type="NCBI Taxonomy" id="904363"/>
    <lineage>
        <taxon>Eukaryota</taxon>
        <taxon>Viridiplantae</taxon>
        <taxon>Chlorophyta</taxon>
        <taxon>core chlorophytes</taxon>
        <taxon>Trebouxiophyceae</taxon>
        <taxon>Chlorellales</taxon>
        <taxon>Chlorellaceae</taxon>
        <taxon>Apatococcus</taxon>
    </lineage>
</organism>
<keyword evidence="3" id="KW-1185">Reference proteome</keyword>
<dbReference type="Proteomes" id="UP001438707">
    <property type="component" value="Unassembled WGS sequence"/>
</dbReference>
<proteinExistence type="predicted"/>
<dbReference type="AlphaFoldDB" id="A0AAW1RTI4"/>
<sequence>MALEEQVKSEALLGPTEGSQAAAGEADRAAVQEQCSPQRLQHEAQRDGGACPSGQIQWSLSRPCGLQHQGPMIAQHLVRKNDRGLLEPLPLEDGKAALLDIRGPLELSREDLCNSSLEQFKPLLKDLVSSMRACLVNGEDPSGAGMSQQTEASVSQFEFVCYNACSINMTLLHELHTLSWESLAPVTSVSTDEWRCTLDALELSWSQKTQLVAACNEYLASVGPILHQQKASLGRAEVPLRDWMSRPSPACLRDICSANVEVMGAIKLEYQAWCQLAFVSYRHVFKPFQIVVLTDKTWPGMPDF</sequence>
<feature type="region of interest" description="Disordered" evidence="1">
    <location>
        <begin position="1"/>
        <end position="52"/>
    </location>
</feature>
<reference evidence="2 3" key="1">
    <citation type="journal article" date="2024" name="Nat. Commun.">
        <title>Phylogenomics reveals the evolutionary origins of lichenization in chlorophyte algae.</title>
        <authorList>
            <person name="Puginier C."/>
            <person name="Libourel C."/>
            <person name="Otte J."/>
            <person name="Skaloud P."/>
            <person name="Haon M."/>
            <person name="Grisel S."/>
            <person name="Petersen M."/>
            <person name="Berrin J.G."/>
            <person name="Delaux P.M."/>
            <person name="Dal Grande F."/>
            <person name="Keller J."/>
        </authorList>
    </citation>
    <scope>NUCLEOTIDE SEQUENCE [LARGE SCALE GENOMIC DNA]</scope>
    <source>
        <strain evidence="2 3">SAG 2145</strain>
    </source>
</reference>
<evidence type="ECO:0000256" key="1">
    <source>
        <dbReference type="SAM" id="MobiDB-lite"/>
    </source>
</evidence>
<evidence type="ECO:0000313" key="2">
    <source>
        <dbReference type="EMBL" id="KAK9836672.1"/>
    </source>
</evidence>